<dbReference type="Proteomes" id="UP000179616">
    <property type="component" value="Unassembled WGS sequence"/>
</dbReference>
<sequence>MIDERRAVYAGVGTRELFVAGEGPAVVLLHGFSHSADAWRPLLDRFEEAGQAAVAVDLPGFGAADSARPGAWLPQGDRFVGEVIAQHGRNTSVVLVGNSLGAYLALRAAASPQRLPIRGIVPTGTPGMGWTRLVRVGQLGAARFLARATVCTPRPLRAYLADAVIGRLIYGNQASRDKKMVRTLSSQLYGRGDAHKLLVQGLRMKAEVDGEPAITGISCPTVLVHGRRDRLVALASSQGWHQAIPQSRLVVLDHAGHCPQLDEPDYIVGISRGLTAGDADQSRPA</sequence>
<reference evidence="2 3" key="1">
    <citation type="submission" date="2016-10" db="EMBL/GenBank/DDBJ databases">
        <title>Evaluation of Human, Veterinary and Environmental Mycobacterium chelonae Isolates by Core Genome Phylogenomic Analysis, Targeted Gene Comparison, and Anti-microbial Susceptibility Patterns: A Tale of Mistaken Identities.</title>
        <authorList>
            <person name="Fogelson S.B."/>
            <person name="Camus A.C."/>
            <person name="Lorenz W."/>
            <person name="Vasireddy R."/>
            <person name="Vasireddy S."/>
            <person name="Smith T."/>
            <person name="Brown-Elliott B.A."/>
            <person name="Wallace R.J.Jr."/>
            <person name="Hasan N.A."/>
            <person name="Reischl U."/>
            <person name="Sanchez S."/>
        </authorList>
    </citation>
    <scope>NUCLEOTIDE SEQUENCE [LARGE SCALE GENOMIC DNA]</scope>
    <source>
        <strain evidence="2 3">1559</strain>
    </source>
</reference>
<dbReference type="InterPro" id="IPR029058">
    <property type="entry name" value="AB_hydrolase_fold"/>
</dbReference>
<protein>
    <recommendedName>
        <fullName evidence="1">AB hydrolase-1 domain-containing protein</fullName>
    </recommendedName>
</protein>
<dbReference type="InterPro" id="IPR000073">
    <property type="entry name" value="AB_hydrolase_1"/>
</dbReference>
<dbReference type="PANTHER" id="PTHR43689">
    <property type="entry name" value="HYDROLASE"/>
    <property type="match status" value="1"/>
</dbReference>
<dbReference type="PANTHER" id="PTHR43689:SF8">
    <property type="entry name" value="ALPHA_BETA-HYDROLASES SUPERFAMILY PROTEIN"/>
    <property type="match status" value="1"/>
</dbReference>
<evidence type="ECO:0000313" key="3">
    <source>
        <dbReference type="Proteomes" id="UP000179616"/>
    </source>
</evidence>
<gene>
    <name evidence="2" type="ORF">BKG76_22240</name>
</gene>
<dbReference type="PRINTS" id="PR00111">
    <property type="entry name" value="ABHYDROLASE"/>
</dbReference>
<dbReference type="EMBL" id="MLIK01000024">
    <property type="protein sequence ID" value="OHU19188.1"/>
    <property type="molecule type" value="Genomic_DNA"/>
</dbReference>
<dbReference type="SUPFAM" id="SSF53474">
    <property type="entry name" value="alpha/beta-Hydrolases"/>
    <property type="match status" value="1"/>
</dbReference>
<dbReference type="AlphaFoldDB" id="A0A1S1L8P3"/>
<dbReference type="GeneID" id="57169544"/>
<accession>A0A1S1L8P3</accession>
<comment type="caution">
    <text evidence="2">The sequence shown here is derived from an EMBL/GenBank/DDBJ whole genome shotgun (WGS) entry which is preliminary data.</text>
</comment>
<evidence type="ECO:0000313" key="2">
    <source>
        <dbReference type="EMBL" id="OHU19188.1"/>
    </source>
</evidence>
<dbReference type="OrthoDB" id="9770427at2"/>
<dbReference type="Gene3D" id="3.40.50.1820">
    <property type="entry name" value="alpha/beta hydrolase"/>
    <property type="match status" value="1"/>
</dbReference>
<evidence type="ECO:0000259" key="1">
    <source>
        <dbReference type="Pfam" id="PF12697"/>
    </source>
</evidence>
<proteinExistence type="predicted"/>
<dbReference type="GO" id="GO:0003824">
    <property type="term" value="F:catalytic activity"/>
    <property type="evidence" value="ECO:0007669"/>
    <property type="project" value="UniProtKB-ARBA"/>
</dbReference>
<name>A0A1S1L8P3_9MYCO</name>
<feature type="domain" description="AB hydrolase-1" evidence="1">
    <location>
        <begin position="26"/>
        <end position="268"/>
    </location>
</feature>
<dbReference type="Pfam" id="PF12697">
    <property type="entry name" value="Abhydrolase_6"/>
    <property type="match status" value="1"/>
</dbReference>
<dbReference type="STRING" id="948102.BKG76_22240"/>
<dbReference type="RefSeq" id="WP_070939836.1">
    <property type="nucleotide sequence ID" value="NZ_MLIK01000024.1"/>
</dbReference>
<organism evidence="2 3">
    <name type="scientific">Mycobacteroides franklinii</name>
    <dbReference type="NCBI Taxonomy" id="948102"/>
    <lineage>
        <taxon>Bacteria</taxon>
        <taxon>Bacillati</taxon>
        <taxon>Actinomycetota</taxon>
        <taxon>Actinomycetes</taxon>
        <taxon>Mycobacteriales</taxon>
        <taxon>Mycobacteriaceae</taxon>
        <taxon>Mycobacteroides</taxon>
    </lineage>
</organism>